<protein>
    <submittedName>
        <fullName evidence="1">Uncharacterized protein</fullName>
    </submittedName>
</protein>
<name>A0AAD4DZG1_9AGAM</name>
<dbReference type="PANTHER" id="PTHR33096">
    <property type="entry name" value="CXC2 DOMAIN-CONTAINING PROTEIN"/>
    <property type="match status" value="1"/>
</dbReference>
<dbReference type="Proteomes" id="UP001195769">
    <property type="component" value="Unassembled WGS sequence"/>
</dbReference>
<evidence type="ECO:0000313" key="1">
    <source>
        <dbReference type="EMBL" id="KAG1896797.1"/>
    </source>
</evidence>
<evidence type="ECO:0000313" key="2">
    <source>
        <dbReference type="Proteomes" id="UP001195769"/>
    </source>
</evidence>
<dbReference type="InterPro" id="IPR040521">
    <property type="entry name" value="KDZ"/>
</dbReference>
<gene>
    <name evidence="1" type="ORF">F5891DRAFT_958148</name>
</gene>
<dbReference type="PANTHER" id="PTHR33096:SF1">
    <property type="entry name" value="CXC1-LIKE CYSTEINE CLUSTER ASSOCIATED WITH KDZ TRANSPOSASES DOMAIN-CONTAINING PROTEIN"/>
    <property type="match status" value="1"/>
</dbReference>
<reference evidence="1" key="1">
    <citation type="journal article" date="2020" name="New Phytol.">
        <title>Comparative genomics reveals dynamic genome evolution in host specialist ectomycorrhizal fungi.</title>
        <authorList>
            <person name="Lofgren L.A."/>
            <person name="Nguyen N.H."/>
            <person name="Vilgalys R."/>
            <person name="Ruytinx J."/>
            <person name="Liao H.L."/>
            <person name="Branco S."/>
            <person name="Kuo A."/>
            <person name="LaButti K."/>
            <person name="Lipzen A."/>
            <person name="Andreopoulos W."/>
            <person name="Pangilinan J."/>
            <person name="Riley R."/>
            <person name="Hundley H."/>
            <person name="Na H."/>
            <person name="Barry K."/>
            <person name="Grigoriev I.V."/>
            <person name="Stajich J.E."/>
            <person name="Kennedy P.G."/>
        </authorList>
    </citation>
    <scope>NUCLEOTIDE SEQUENCE</scope>
    <source>
        <strain evidence="1">FC203</strain>
    </source>
</reference>
<dbReference type="RefSeq" id="XP_041222373.1">
    <property type="nucleotide sequence ID" value="XM_041375544.1"/>
</dbReference>
<proteinExistence type="predicted"/>
<dbReference type="Pfam" id="PF18758">
    <property type="entry name" value="KDZ"/>
    <property type="match status" value="1"/>
</dbReference>
<keyword evidence="2" id="KW-1185">Reference proteome</keyword>
<dbReference type="GeneID" id="64669842"/>
<dbReference type="EMBL" id="JABBWK010000052">
    <property type="protein sequence ID" value="KAG1896797.1"/>
    <property type="molecule type" value="Genomic_DNA"/>
</dbReference>
<accession>A0AAD4DZG1</accession>
<sequence>MFAIFKKSGIFITVYRHGFLLTICDMVWSGELMKYPIASLNKLMEVFGKNILYGYDIKCALEKILPRSSLANHIKELNLHGVVPAFHGHAHNRLCQVQHHSKYKVGASKEDFETCERVFSESNALAPETWNTTEFHHHQALDEHFHFADMDKYANLCMS</sequence>
<dbReference type="AlphaFoldDB" id="A0AAD4DZG1"/>
<comment type="caution">
    <text evidence="1">The sequence shown here is derived from an EMBL/GenBank/DDBJ whole genome shotgun (WGS) entry which is preliminary data.</text>
</comment>
<organism evidence="1 2">
    <name type="scientific">Suillus fuscotomentosus</name>
    <dbReference type="NCBI Taxonomy" id="1912939"/>
    <lineage>
        <taxon>Eukaryota</taxon>
        <taxon>Fungi</taxon>
        <taxon>Dikarya</taxon>
        <taxon>Basidiomycota</taxon>
        <taxon>Agaricomycotina</taxon>
        <taxon>Agaricomycetes</taxon>
        <taxon>Agaricomycetidae</taxon>
        <taxon>Boletales</taxon>
        <taxon>Suillineae</taxon>
        <taxon>Suillaceae</taxon>
        <taxon>Suillus</taxon>
    </lineage>
</organism>